<keyword evidence="2" id="KW-1185">Reference proteome</keyword>
<dbReference type="OrthoDB" id="4457531at2759"/>
<sequence length="355" mass="39699">MSSPAIGRIGDQEFAGLSLDELDENEFQRLARAGLPLLLPWHREPVRLGTGYHSSRQLTKDPWAGETPFILAELMLQAKIFRPEQGTTSSFTSKKTSRSVETNDHLTLGFGVGVSPPIPVVTVSVKGTFDQHVQENSDSDKQSIRAGCRAGCIDFESGPRLTSEAIREIKYGGGFDRFRERYGDYYVAGYRLGADTGLLLSSSTSSRKQVDKYSIKAEVEVLFFSASKTWEKDFEKFRCGRSLKLVGYDTLEGRNWKNAGAAGDAEREMNNWLQGRPTADEGSLRADAEAIIQRSHSLIDRVGEVLHTHNVRNGGYLTFDQCEDLVEAGVVVELLLLPMERLRDVFRWRLDDNII</sequence>
<reference evidence="1" key="1">
    <citation type="submission" date="2022-10" db="EMBL/GenBank/DDBJ databases">
        <title>Tapping the CABI collections for fungal endophytes: first genome assemblies for Collariella, Neodidymelliopsis, Ascochyta clinopodiicola, Didymella pomorum, Didymosphaeria variabile, Neocosmospora piperis and Neocucurbitaria cava.</title>
        <authorList>
            <person name="Hill R."/>
        </authorList>
    </citation>
    <scope>NUCLEOTIDE SEQUENCE</scope>
    <source>
        <strain evidence="1">IMI 356814</strain>
    </source>
</reference>
<gene>
    <name evidence="1" type="ORF">N0V83_006846</name>
</gene>
<organism evidence="1 2">
    <name type="scientific">Neocucurbitaria cava</name>
    <dbReference type="NCBI Taxonomy" id="798079"/>
    <lineage>
        <taxon>Eukaryota</taxon>
        <taxon>Fungi</taxon>
        <taxon>Dikarya</taxon>
        <taxon>Ascomycota</taxon>
        <taxon>Pezizomycotina</taxon>
        <taxon>Dothideomycetes</taxon>
        <taxon>Pleosporomycetidae</taxon>
        <taxon>Pleosporales</taxon>
        <taxon>Pleosporineae</taxon>
        <taxon>Cucurbitariaceae</taxon>
        <taxon>Neocucurbitaria</taxon>
    </lineage>
</organism>
<dbReference type="Proteomes" id="UP001140560">
    <property type="component" value="Unassembled WGS sequence"/>
</dbReference>
<comment type="caution">
    <text evidence="1">The sequence shown here is derived from an EMBL/GenBank/DDBJ whole genome shotgun (WGS) entry which is preliminary data.</text>
</comment>
<evidence type="ECO:0000313" key="1">
    <source>
        <dbReference type="EMBL" id="KAJ4367265.1"/>
    </source>
</evidence>
<proteinExistence type="predicted"/>
<dbReference type="AlphaFoldDB" id="A0A9W8Y5S9"/>
<evidence type="ECO:0000313" key="2">
    <source>
        <dbReference type="Proteomes" id="UP001140560"/>
    </source>
</evidence>
<protein>
    <submittedName>
        <fullName evidence="1">Uncharacterized protein</fullName>
    </submittedName>
</protein>
<name>A0A9W8Y5S9_9PLEO</name>
<dbReference type="EMBL" id="JAPEUY010000012">
    <property type="protein sequence ID" value="KAJ4367265.1"/>
    <property type="molecule type" value="Genomic_DNA"/>
</dbReference>
<accession>A0A9W8Y5S9</accession>